<dbReference type="HOGENOM" id="CLU_2148230_0_0_1"/>
<dbReference type="Proteomes" id="UP000014760">
    <property type="component" value="Unassembled WGS sequence"/>
</dbReference>
<reference evidence="1 3" key="2">
    <citation type="journal article" date="2013" name="Nature">
        <title>Insights into bilaterian evolution from three spiralian genomes.</title>
        <authorList>
            <person name="Simakov O."/>
            <person name="Marletaz F."/>
            <person name="Cho S.J."/>
            <person name="Edsinger-Gonzales E."/>
            <person name="Havlak P."/>
            <person name="Hellsten U."/>
            <person name="Kuo D.H."/>
            <person name="Larsson T."/>
            <person name="Lv J."/>
            <person name="Arendt D."/>
            <person name="Savage R."/>
            <person name="Osoegawa K."/>
            <person name="de Jong P."/>
            <person name="Grimwood J."/>
            <person name="Chapman J.A."/>
            <person name="Shapiro H."/>
            <person name="Aerts A."/>
            <person name="Otillar R.P."/>
            <person name="Terry A.Y."/>
            <person name="Boore J.L."/>
            <person name="Grigoriev I.V."/>
            <person name="Lindberg D.R."/>
            <person name="Seaver E.C."/>
            <person name="Weisblat D.A."/>
            <person name="Putnam N.H."/>
            <person name="Rokhsar D.S."/>
        </authorList>
    </citation>
    <scope>NUCLEOTIDE SEQUENCE</scope>
    <source>
        <strain evidence="1 3">I ESC-2004</strain>
    </source>
</reference>
<evidence type="ECO:0000313" key="3">
    <source>
        <dbReference type="Proteomes" id="UP000014760"/>
    </source>
</evidence>
<dbReference type="EMBL" id="KB311001">
    <property type="protein sequence ID" value="ELT90238.1"/>
    <property type="molecule type" value="Genomic_DNA"/>
</dbReference>
<reference evidence="2" key="3">
    <citation type="submission" date="2015-06" db="UniProtKB">
        <authorList>
            <consortium name="EnsemblMetazoa"/>
        </authorList>
    </citation>
    <scope>IDENTIFICATION</scope>
</reference>
<dbReference type="EMBL" id="AMQN01014486">
    <property type="status" value="NOT_ANNOTATED_CDS"/>
    <property type="molecule type" value="Genomic_DNA"/>
</dbReference>
<proteinExistence type="predicted"/>
<name>R7T929_CAPTE</name>
<evidence type="ECO:0000313" key="1">
    <source>
        <dbReference type="EMBL" id="ELT90238.1"/>
    </source>
</evidence>
<accession>R7T929</accession>
<organism evidence="1">
    <name type="scientific">Capitella teleta</name>
    <name type="common">Polychaete worm</name>
    <dbReference type="NCBI Taxonomy" id="283909"/>
    <lineage>
        <taxon>Eukaryota</taxon>
        <taxon>Metazoa</taxon>
        <taxon>Spiralia</taxon>
        <taxon>Lophotrochozoa</taxon>
        <taxon>Annelida</taxon>
        <taxon>Polychaeta</taxon>
        <taxon>Sedentaria</taxon>
        <taxon>Scolecida</taxon>
        <taxon>Capitellidae</taxon>
        <taxon>Capitella</taxon>
    </lineage>
</organism>
<dbReference type="AlphaFoldDB" id="R7T929"/>
<dbReference type="EnsemblMetazoa" id="CapteT197757">
    <property type="protein sequence ID" value="CapteP197757"/>
    <property type="gene ID" value="CapteG197757"/>
</dbReference>
<protein>
    <submittedName>
        <fullName evidence="1 2">Uncharacterized protein</fullName>
    </submittedName>
</protein>
<gene>
    <name evidence="1" type="ORF">CAPTEDRAFT_197757</name>
</gene>
<keyword evidence="3" id="KW-1185">Reference proteome</keyword>
<evidence type="ECO:0000313" key="2">
    <source>
        <dbReference type="EnsemblMetazoa" id="CapteP197757"/>
    </source>
</evidence>
<reference evidence="3" key="1">
    <citation type="submission" date="2012-12" db="EMBL/GenBank/DDBJ databases">
        <authorList>
            <person name="Hellsten U."/>
            <person name="Grimwood J."/>
            <person name="Chapman J.A."/>
            <person name="Shapiro H."/>
            <person name="Aerts A."/>
            <person name="Otillar R.P."/>
            <person name="Terry A.Y."/>
            <person name="Boore J.L."/>
            <person name="Simakov O."/>
            <person name="Marletaz F."/>
            <person name="Cho S.-J."/>
            <person name="Edsinger-Gonzales E."/>
            <person name="Havlak P."/>
            <person name="Kuo D.-H."/>
            <person name="Larsson T."/>
            <person name="Lv J."/>
            <person name="Arendt D."/>
            <person name="Savage R."/>
            <person name="Osoegawa K."/>
            <person name="de Jong P."/>
            <person name="Lindberg D.R."/>
            <person name="Seaver E.C."/>
            <person name="Weisblat D.A."/>
            <person name="Putnam N.H."/>
            <person name="Grigoriev I.V."/>
            <person name="Rokhsar D.S."/>
        </authorList>
    </citation>
    <scope>NUCLEOTIDE SEQUENCE</scope>
    <source>
        <strain evidence="3">I ESC-2004</strain>
    </source>
</reference>
<dbReference type="OrthoDB" id="6283821at2759"/>
<sequence length="112" mass="12634">MPNTTEKINGHVVTPSFPEVTCEHARQPSISHIDFWPTSETKVLKACDASFESFGVLVERANRWLNQFPECSLISIETTDKKVIDVSDIYSSSTYFTDDEDLVLATHIKGLR</sequence>